<dbReference type="Gene3D" id="2.60.40.1120">
    <property type="entry name" value="Carboxypeptidase-like, regulatory domain"/>
    <property type="match status" value="1"/>
</dbReference>
<evidence type="ECO:0000313" key="4">
    <source>
        <dbReference type="Proteomes" id="UP000324575"/>
    </source>
</evidence>
<dbReference type="Pfam" id="PF07715">
    <property type="entry name" value="Plug"/>
    <property type="match status" value="1"/>
</dbReference>
<dbReference type="EMBL" id="SNRX01000061">
    <property type="protein sequence ID" value="KAA6300625.1"/>
    <property type="molecule type" value="Genomic_DNA"/>
</dbReference>
<organism evidence="3 4">
    <name type="scientific">Candidatus Ordinivivax streblomastigis</name>
    <dbReference type="NCBI Taxonomy" id="2540710"/>
    <lineage>
        <taxon>Bacteria</taxon>
        <taxon>Pseudomonadati</taxon>
        <taxon>Bacteroidota</taxon>
        <taxon>Bacteroidia</taxon>
        <taxon>Bacteroidales</taxon>
        <taxon>Candidatus Ordinivivax</taxon>
    </lineage>
</organism>
<dbReference type="FunFam" id="2.170.130.10:FF:000003">
    <property type="entry name" value="SusC/RagA family TonB-linked outer membrane protein"/>
    <property type="match status" value="1"/>
</dbReference>
<name>A0A5M8NYE7_9BACT</name>
<dbReference type="PROSITE" id="PS52016">
    <property type="entry name" value="TONB_DEPENDENT_REC_3"/>
    <property type="match status" value="1"/>
</dbReference>
<evidence type="ECO:0000259" key="2">
    <source>
        <dbReference type="Pfam" id="PF07715"/>
    </source>
</evidence>
<gene>
    <name evidence="3" type="ORF">EZS26_003231</name>
</gene>
<comment type="similarity">
    <text evidence="1">Belongs to the TonB-dependent receptor family.</text>
</comment>
<reference evidence="3 4" key="1">
    <citation type="submission" date="2019-03" db="EMBL/GenBank/DDBJ databases">
        <title>Single cell metagenomics reveals metabolic interactions within the superorganism composed of flagellate Streblomastix strix and complex community of Bacteroidetes bacteria on its surface.</title>
        <authorList>
            <person name="Treitli S.C."/>
            <person name="Kolisko M."/>
            <person name="Husnik F."/>
            <person name="Keeling P."/>
            <person name="Hampl V."/>
        </authorList>
    </citation>
    <scope>NUCLEOTIDE SEQUENCE [LARGE SCALE GENOMIC DNA]</scope>
    <source>
        <strain evidence="3">St1</strain>
    </source>
</reference>
<keyword evidence="1" id="KW-0812">Transmembrane</keyword>
<evidence type="ECO:0000313" key="3">
    <source>
        <dbReference type="EMBL" id="KAA6300625.1"/>
    </source>
</evidence>
<protein>
    <submittedName>
        <fullName evidence="3">TonB-dependent receptor SusC</fullName>
    </submittedName>
</protein>
<dbReference type="SUPFAM" id="SSF56935">
    <property type="entry name" value="Porins"/>
    <property type="match status" value="1"/>
</dbReference>
<dbReference type="InterPro" id="IPR023996">
    <property type="entry name" value="TonB-dep_OMP_SusC/RagA"/>
</dbReference>
<comment type="subcellular location">
    <subcellularLocation>
        <location evidence="1">Cell outer membrane</location>
        <topology evidence="1">Multi-pass membrane protein</topology>
    </subcellularLocation>
</comment>
<keyword evidence="1" id="KW-0813">Transport</keyword>
<dbReference type="InterPro" id="IPR008969">
    <property type="entry name" value="CarboxyPept-like_regulatory"/>
</dbReference>
<dbReference type="SUPFAM" id="SSF49464">
    <property type="entry name" value="Carboxypeptidase regulatory domain-like"/>
    <property type="match status" value="1"/>
</dbReference>
<keyword evidence="1" id="KW-0472">Membrane</keyword>
<dbReference type="Proteomes" id="UP000324575">
    <property type="component" value="Unassembled WGS sequence"/>
</dbReference>
<proteinExistence type="inferred from homology"/>
<dbReference type="InterPro" id="IPR039426">
    <property type="entry name" value="TonB-dep_rcpt-like"/>
</dbReference>
<evidence type="ECO:0000256" key="1">
    <source>
        <dbReference type="PROSITE-ProRule" id="PRU01360"/>
    </source>
</evidence>
<dbReference type="GO" id="GO:0009279">
    <property type="term" value="C:cell outer membrane"/>
    <property type="evidence" value="ECO:0007669"/>
    <property type="project" value="UniProtKB-SubCell"/>
</dbReference>
<comment type="caution">
    <text evidence="3">The sequence shown here is derived from an EMBL/GenBank/DDBJ whole genome shotgun (WGS) entry which is preliminary data.</text>
</comment>
<dbReference type="InterPro" id="IPR012910">
    <property type="entry name" value="Plug_dom"/>
</dbReference>
<dbReference type="Pfam" id="PF13715">
    <property type="entry name" value="CarbopepD_reg_2"/>
    <property type="match status" value="1"/>
</dbReference>
<keyword evidence="1" id="KW-1134">Transmembrane beta strand</keyword>
<keyword evidence="3" id="KW-0675">Receptor</keyword>
<dbReference type="AlphaFoldDB" id="A0A5M8NYE7"/>
<dbReference type="InterPro" id="IPR037066">
    <property type="entry name" value="Plug_dom_sf"/>
</dbReference>
<dbReference type="InterPro" id="IPR023997">
    <property type="entry name" value="TonB-dep_OMP_SusC/RagA_CS"/>
</dbReference>
<dbReference type="NCBIfam" id="TIGR04057">
    <property type="entry name" value="SusC_RagA_signa"/>
    <property type="match status" value="1"/>
</dbReference>
<dbReference type="Gene3D" id="2.170.130.10">
    <property type="entry name" value="TonB-dependent receptor, plug domain"/>
    <property type="match status" value="1"/>
</dbReference>
<keyword evidence="1" id="KW-0998">Cell outer membrane</keyword>
<dbReference type="NCBIfam" id="TIGR04056">
    <property type="entry name" value="OMP_RagA_SusC"/>
    <property type="match status" value="1"/>
</dbReference>
<feature type="domain" description="TonB-dependent receptor plug" evidence="2">
    <location>
        <begin position="120"/>
        <end position="229"/>
    </location>
</feature>
<sequence length="1050" mass="118124">MINTKQVFLKGVVCFFLLTLWSTVVVSQTRTAKGIVVDDTGDPLPGATVQVAGSTRGVITDGDGNFEMSNVATGTKLQASFIGMENEIIEFRGKELIVVLKPKANELDEVTIVAFGKQKKESVISAVTTVKPSELKVPSSNLTTALAGRIAGLISYQRTGEPGQDNAEFFVRGVTTFGTGRTNPLILIDGVEMTNDDLARLTVDDIASFSIMKDANATALYGARGANGVILVSTKEGKEGKVRIQFRAEGSYSAPTETLDFADPVTYMRLHNEAIRTRDPMASLMYSSEKILNTEKGLYPMRYPAIDWQKMLFNDHTTNSRYNLNMSGGGGVARYYIAASYSRDNGIIKMDKRNNFNNNISINRYVLRSNVNIDLTKTTEAIVRLHGAFDDYSGPLDGGTDLYKKAMNSNPALFHPYYPTDYANRGARHILFGNYDMGGYLNPYSEMVKGFKTNDRTDMLAQFELKQHLDFITKGLSVRGLFNVNRYSFLELRQSYNPFFYELMNSDNLEDYTLYVLNPNGGRETLDLISTDKRLTSTMYFESALQYNRQFNKKHDVSGLLVYTIRESLNGSPDDLQASLPNRNLGLAGRLTYGYDSRYFVEANFGYNGSERFAKEERFGFFPSIGGGWIVTNESFMEPLTSTISKLKLKATYGLVGNDDIGDSKTRFFYLAKVNVSDSDRSYTFGNNWGNSTGSGVSISRYADPNITWEISKKTNLGLELTLKNSLELQVDWFREGRSKIMQTRADIPTTMGLQAHPSANIGKAHGSGVDVSLDYNKSFGKDLWIIFRGNFTYASSKYDIYEEPDYSDVPWRSHTGQKISQQWGYVAERLFLDDEEVKNSPIQFGKYGAGDIKYKDIDGDGVINENDQVPIGFPTTPEINYGFGISAGYKHFDFSCFFQGSARSAFWINPEQTAPFVNRSDEEVDRSLWDFTTNRALLQYWADDHWSESDRNIYAIWPRLSPTIVENNQKRSTWFMRDGAFLRLKTAEIGYSLPTRWIKHAKMQSARVYVNGSNLMIFSVFKMWDPEMAGNGLAYPLQRVFNLGLNVEF</sequence>
<accession>A0A5M8NYE7</accession>